<dbReference type="Gene3D" id="2.60.120.380">
    <property type="match status" value="2"/>
</dbReference>
<dbReference type="AlphaFoldDB" id="A0A286RF98"/>
<dbReference type="KEGG" id="ttf:THTE_2032"/>
<accession>A0A286RF98</accession>
<evidence type="ECO:0000313" key="2">
    <source>
        <dbReference type="Proteomes" id="UP000215086"/>
    </source>
</evidence>
<keyword evidence="2" id="KW-1185">Reference proteome</keyword>
<dbReference type="SUPFAM" id="SSF89260">
    <property type="entry name" value="Collagen-binding domain"/>
    <property type="match status" value="1"/>
</dbReference>
<protein>
    <submittedName>
        <fullName evidence="1">Putative serine proteinase, subtilase family</fullName>
    </submittedName>
</protein>
<name>A0A286RF98_9BACT</name>
<dbReference type="EMBL" id="CP018477">
    <property type="protein sequence ID" value="ASV74634.1"/>
    <property type="molecule type" value="Genomic_DNA"/>
</dbReference>
<gene>
    <name evidence="1" type="ORF">THTE_2032</name>
</gene>
<proteinExistence type="predicted"/>
<sequence length="794" mass="88570">MKCVKAYFKPTPRGLFRLFRRESVSTAYRITGVLTVIAGLFWSTTAWAQQMRTRREPHIGYAYPAGAQLGTSVQIVVGGQYLDGVTDVLIAPLSPEISGTELPKGTFVRLTKPLTNKQANDLAQKLREIQDKVRRELRQRRAGFNVVAYRQLLVKFAAEEGITEEMLKALEEFRKYRTDPKRQFNPQIAERATVQVSLSPNVQPGWYMLRLKTVNGISDPVRFHVTSWKEILESEPNDKESPTVVNEEFPVVLNGQIQPGDVDYFRIHAKKGQHLVVAVLARELIPYLADAVPGWFQATLRILDSSGREMAYVDDFWFHPDPVLAFDVPSDGDYVIEIKDAVYRGRDDFVYRIVVGEVPYVTGVFPVGGRVGENATLQLMGWNLPEKQIFLRGLKGQPGIRSLELPAWARWAHPVQFALSEWPEAMEHEPNDTPESAEKISIGTVINARIDRPGDQDVFRFTGTKGQKLVAEVIGRRVFSPVDSLLRILDEQGNVVGVNDDFEDKSVGLLTHHADSYLEVTLPRDGAYFVEVTDMQHQGGEAFVYRLRLSLPRPDFELRVVPSVINTSPGTVVPVDVYAVRRDGFDQGIELLITKGPEGTRLSGGWIPPGTDHVVVTLTVPRNADSGLVEIELAGKATANGQEIVRKAVPADDMMQAFYYHHLVPAERFALNLSGRARYPVPWTFGASEAVRIPAGGEAEFRLPLGSAWFPENTTLQLTSAPEGITLAKVDRRQSGYVLVFQADKEKIKPGTRGNLILGMFVENRPRTAGSTALRTQRFFAGCLPALPFEVVSE</sequence>
<organism evidence="1 2">
    <name type="scientific">Thermogutta terrifontis</name>
    <dbReference type="NCBI Taxonomy" id="1331910"/>
    <lineage>
        <taxon>Bacteria</taxon>
        <taxon>Pseudomonadati</taxon>
        <taxon>Planctomycetota</taxon>
        <taxon>Planctomycetia</taxon>
        <taxon>Pirellulales</taxon>
        <taxon>Thermoguttaceae</taxon>
        <taxon>Thermogutta</taxon>
    </lineage>
</organism>
<reference evidence="1 2" key="1">
    <citation type="journal article" name="Front. Microbiol.">
        <title>Sugar Metabolism of the First Thermophilic Planctomycete Thermogutta terrifontis: Comparative Genomic and Transcriptomic Approaches.</title>
        <authorList>
            <person name="Elcheninov A.G."/>
            <person name="Menzel P."/>
            <person name="Gudbergsdottir S.R."/>
            <person name="Slesarev A.I."/>
            <person name="Kadnikov V.V."/>
            <person name="Krogh A."/>
            <person name="Bonch-Osmolovskaya E.A."/>
            <person name="Peng X."/>
            <person name="Kublanov I.V."/>
        </authorList>
    </citation>
    <scope>NUCLEOTIDE SEQUENCE [LARGE SCALE GENOMIC DNA]</scope>
    <source>
        <strain evidence="1 2">R1</strain>
    </source>
</reference>
<dbReference type="RefSeq" id="WP_095414901.1">
    <property type="nucleotide sequence ID" value="NZ_CP018477.1"/>
</dbReference>
<dbReference type="OrthoDB" id="235850at2"/>
<evidence type="ECO:0000313" key="1">
    <source>
        <dbReference type="EMBL" id="ASV74634.1"/>
    </source>
</evidence>
<dbReference type="Proteomes" id="UP000215086">
    <property type="component" value="Chromosome"/>
</dbReference>